<sequence>MKTAHMLILALLAILVIPHICQAAPLAQVPKTGQKTCYYIPYTGTVLPTPCPGTGQDGEFQAGVAWPDPRFTDNADGSVTDNLTGLVWLKNAYCNSQMFSWQNALNFANNLADGQCGLTDGSAVGEWRLPSINELESLLDYDRYAPALPANHPFLNVQFTDQVSPFFWSSTTHNDRIDPMSPTQAFAIDFRRGTFYYHDKTGAYYVLAVKKARTTGVTAIPRTGQTTCYNTAGTVIDCAGTGQDGDLRPGAAWPEPRFVDTGDGTVTDRLTGLVWLKNANCAPPLGKKYWSSTPSAVAGISHGDCGLSDGSKDGDWRVPNVRELLSLMDYENTSPALPSGHPFSNVYIQGAVHNYYWTSTSYYEYWANNFCVDFRKGYMYDRIKEDSWYIWPVRTARAVNAVLPVINLILNGE</sequence>
<dbReference type="InterPro" id="IPR011460">
    <property type="entry name" value="Lcl_C"/>
</dbReference>
<evidence type="ECO:0000259" key="2">
    <source>
        <dbReference type="Pfam" id="PF07603"/>
    </source>
</evidence>
<dbReference type="AlphaFoldDB" id="A0A7K3NH92"/>
<feature type="domain" description="Lcl C-terminal" evidence="2">
    <location>
        <begin position="264"/>
        <end position="394"/>
    </location>
</feature>
<keyword evidence="1" id="KW-0732">Signal</keyword>
<proteinExistence type="predicted"/>
<dbReference type="PANTHER" id="PTHR35812:SF1">
    <property type="entry name" value="LIPOPROTEIN"/>
    <property type="match status" value="1"/>
</dbReference>
<comment type="caution">
    <text evidence="3">The sequence shown here is derived from an EMBL/GenBank/DDBJ whole genome shotgun (WGS) entry which is preliminary data.</text>
</comment>
<evidence type="ECO:0000256" key="1">
    <source>
        <dbReference type="SAM" id="SignalP"/>
    </source>
</evidence>
<feature type="chain" id="PRO_5029547877" evidence="1">
    <location>
        <begin position="24"/>
        <end position="413"/>
    </location>
</feature>
<dbReference type="Proteomes" id="UP000469724">
    <property type="component" value="Unassembled WGS sequence"/>
</dbReference>
<dbReference type="PANTHER" id="PTHR35812">
    <property type="entry name" value="LIPOPROTEIN"/>
    <property type="match status" value="1"/>
</dbReference>
<gene>
    <name evidence="3" type="ORF">G3N56_02245</name>
</gene>
<keyword evidence="4" id="KW-1185">Reference proteome</keyword>
<reference evidence="3 4" key="1">
    <citation type="submission" date="2020-02" db="EMBL/GenBank/DDBJ databases">
        <title>Comparative genomics of sulfur disproportionating microorganisms.</title>
        <authorList>
            <person name="Ward L.M."/>
            <person name="Bertran E."/>
            <person name="Johnston D.T."/>
        </authorList>
    </citation>
    <scope>NUCLEOTIDE SEQUENCE [LARGE SCALE GENOMIC DNA]</scope>
    <source>
        <strain evidence="3 4">DSM 3696</strain>
    </source>
</reference>
<evidence type="ECO:0000313" key="4">
    <source>
        <dbReference type="Proteomes" id="UP000469724"/>
    </source>
</evidence>
<feature type="signal peptide" evidence="1">
    <location>
        <begin position="1"/>
        <end position="23"/>
    </location>
</feature>
<dbReference type="EMBL" id="JAAGRQ010000006">
    <property type="protein sequence ID" value="NDY55566.1"/>
    <property type="molecule type" value="Genomic_DNA"/>
</dbReference>
<name>A0A7K3NH92_9BACT</name>
<organism evidence="3 4">
    <name type="scientific">Desulfolutivibrio sulfodismutans</name>
    <dbReference type="NCBI Taxonomy" id="63561"/>
    <lineage>
        <taxon>Bacteria</taxon>
        <taxon>Pseudomonadati</taxon>
        <taxon>Thermodesulfobacteriota</taxon>
        <taxon>Desulfovibrionia</taxon>
        <taxon>Desulfovibrionales</taxon>
        <taxon>Desulfovibrionaceae</taxon>
        <taxon>Desulfolutivibrio</taxon>
    </lineage>
</organism>
<accession>A0A7K3NH92</accession>
<dbReference type="Pfam" id="PF07603">
    <property type="entry name" value="Lcl_C"/>
    <property type="match status" value="2"/>
</dbReference>
<dbReference type="RefSeq" id="WP_163300622.1">
    <property type="nucleotide sequence ID" value="NZ_JAAGRQ010000006.1"/>
</dbReference>
<protein>
    <submittedName>
        <fullName evidence="3">DUF1566 domain-containing protein</fullName>
    </submittedName>
</protein>
<evidence type="ECO:0000313" key="3">
    <source>
        <dbReference type="EMBL" id="NDY55566.1"/>
    </source>
</evidence>
<feature type="domain" description="Lcl C-terminal" evidence="2">
    <location>
        <begin position="78"/>
        <end position="209"/>
    </location>
</feature>